<sequence length="332" mass="39198">MILIREINSLSAKLLERIYRQSRYHYVRQRAHCLILASQGTKVEKLILIFQVSSKTIYNWLNRWESLGMVGLYNKSGRGCKPTFNFLQKEQIKEWTKEEPRQLKKVKQKIQEEWDINTSTKTIQRILKTLSMSWHRMRRGVGGEPPVHEYQDKKAQLEELKRLDDEGEIDLYYLDETGFCLIPCVPYGWQNIGEYLTIPSRRSRRMNVLGIMNRNNHLETYISSQSINSDVVIACIDAFFPAVDKPTVIVADQASIHTSNAIFDKLEEWKQRNITIFELPSYSPELNLIEILWRFIKYEWIEIDAYKSWETFVASVEKILKEFGENFVINFV</sequence>
<feature type="domain" description="Tc1-like transposase DDE" evidence="1">
    <location>
        <begin position="170"/>
        <end position="308"/>
    </location>
</feature>
<evidence type="ECO:0000313" key="3">
    <source>
        <dbReference type="Proteomes" id="UP000218238"/>
    </source>
</evidence>
<dbReference type="Pfam" id="PF13358">
    <property type="entry name" value="DDE_3"/>
    <property type="match status" value="1"/>
</dbReference>
<dbReference type="EMBL" id="NTFS01000792">
    <property type="protein sequence ID" value="PAX45648.1"/>
    <property type="molecule type" value="Genomic_DNA"/>
</dbReference>
<dbReference type="GO" id="GO:0003676">
    <property type="term" value="F:nucleic acid binding"/>
    <property type="evidence" value="ECO:0007669"/>
    <property type="project" value="InterPro"/>
</dbReference>
<dbReference type="InterPro" id="IPR009057">
    <property type="entry name" value="Homeodomain-like_sf"/>
</dbReference>
<accession>A0A2A2T9R2</accession>
<comment type="caution">
    <text evidence="2">The sequence shown here is derived from an EMBL/GenBank/DDBJ whole genome shotgun (WGS) entry which is preliminary data.</text>
</comment>
<dbReference type="Pfam" id="PF13565">
    <property type="entry name" value="HTH_32"/>
    <property type="match status" value="1"/>
</dbReference>
<dbReference type="SUPFAM" id="SSF46689">
    <property type="entry name" value="Homeodomain-like"/>
    <property type="match status" value="1"/>
</dbReference>
<dbReference type="Gene3D" id="3.30.420.10">
    <property type="entry name" value="Ribonuclease H-like superfamily/Ribonuclease H"/>
    <property type="match status" value="1"/>
</dbReference>
<dbReference type="AlphaFoldDB" id="A0A2A2T9R2"/>
<evidence type="ECO:0000313" key="2">
    <source>
        <dbReference type="EMBL" id="PAX45648.1"/>
    </source>
</evidence>
<dbReference type="Proteomes" id="UP000218238">
    <property type="component" value="Unassembled WGS sequence"/>
</dbReference>
<dbReference type="SUPFAM" id="SSF53098">
    <property type="entry name" value="Ribonuclease H-like"/>
    <property type="match status" value="1"/>
</dbReference>
<protein>
    <submittedName>
        <fullName evidence="2">IS630 family transposase</fullName>
    </submittedName>
</protein>
<keyword evidence="3" id="KW-1185">Reference proteome</keyword>
<dbReference type="OrthoDB" id="5511915at2"/>
<dbReference type="NCBIfam" id="NF033545">
    <property type="entry name" value="transpos_IS630"/>
    <property type="match status" value="1"/>
</dbReference>
<evidence type="ECO:0000259" key="1">
    <source>
        <dbReference type="Pfam" id="PF13358"/>
    </source>
</evidence>
<reference evidence="2 3" key="1">
    <citation type="submission" date="2017-08" db="EMBL/GenBank/DDBJ databases">
        <title>Draft genome sequence of filamentous cyanobacterium Calothrix elsteri CCALA 953.</title>
        <authorList>
            <person name="Gagunashvili A.N."/>
            <person name="Elster J."/>
            <person name="Andresson O.S."/>
        </authorList>
    </citation>
    <scope>NUCLEOTIDE SEQUENCE [LARGE SCALE GENOMIC DNA]</scope>
    <source>
        <strain evidence="2 3">CCALA 953</strain>
    </source>
</reference>
<proteinExistence type="predicted"/>
<gene>
    <name evidence="2" type="ORF">CK510_30720</name>
</gene>
<dbReference type="RefSeq" id="WP_095725165.1">
    <property type="nucleotide sequence ID" value="NZ_NTFS01000792.1"/>
</dbReference>
<name>A0A2A2T9R2_9CYAN</name>
<organism evidence="2 3">
    <name type="scientific">Brunnivagina elsteri CCALA 953</name>
    <dbReference type="NCBI Taxonomy" id="987040"/>
    <lineage>
        <taxon>Bacteria</taxon>
        <taxon>Bacillati</taxon>
        <taxon>Cyanobacteriota</taxon>
        <taxon>Cyanophyceae</taxon>
        <taxon>Nostocales</taxon>
        <taxon>Calotrichaceae</taxon>
        <taxon>Brunnivagina</taxon>
    </lineage>
</organism>
<dbReference type="InterPro" id="IPR036397">
    <property type="entry name" value="RNaseH_sf"/>
</dbReference>
<dbReference type="InterPro" id="IPR047655">
    <property type="entry name" value="Transpos_IS630-like"/>
</dbReference>
<dbReference type="InterPro" id="IPR012337">
    <property type="entry name" value="RNaseH-like_sf"/>
</dbReference>
<dbReference type="InterPro" id="IPR038717">
    <property type="entry name" value="Tc1-like_DDE_dom"/>
</dbReference>